<dbReference type="PANTHER" id="PTHR43779">
    <property type="entry name" value="DIOXYGENASE RV0097-RELATED"/>
    <property type="match status" value="1"/>
</dbReference>
<dbReference type="SUPFAM" id="SSF51197">
    <property type="entry name" value="Clavaminate synthase-like"/>
    <property type="match status" value="1"/>
</dbReference>
<evidence type="ECO:0000256" key="1">
    <source>
        <dbReference type="ARBA" id="ARBA00005896"/>
    </source>
</evidence>
<dbReference type="PROSITE" id="PS51257">
    <property type="entry name" value="PROKAR_LIPOPROTEIN"/>
    <property type="match status" value="1"/>
</dbReference>
<proteinExistence type="inferred from homology"/>
<name>A0A7D9MDP5_PARCT</name>
<dbReference type="InterPro" id="IPR042098">
    <property type="entry name" value="TauD-like_sf"/>
</dbReference>
<keyword evidence="5" id="KW-0408">Iron</keyword>
<organism evidence="7 8">
    <name type="scientific">Paramuricea clavata</name>
    <name type="common">Red gorgonian</name>
    <name type="synonym">Violescent sea-whip</name>
    <dbReference type="NCBI Taxonomy" id="317549"/>
    <lineage>
        <taxon>Eukaryota</taxon>
        <taxon>Metazoa</taxon>
        <taxon>Cnidaria</taxon>
        <taxon>Anthozoa</taxon>
        <taxon>Octocorallia</taxon>
        <taxon>Malacalcyonacea</taxon>
        <taxon>Plexauridae</taxon>
        <taxon>Paramuricea</taxon>
    </lineage>
</organism>
<dbReference type="AlphaFoldDB" id="A0A7D9MDP5"/>
<dbReference type="Pfam" id="PF02668">
    <property type="entry name" value="TauD"/>
    <property type="match status" value="1"/>
</dbReference>
<dbReference type="InterPro" id="IPR051178">
    <property type="entry name" value="TfdA_dioxygenase"/>
</dbReference>
<keyword evidence="4" id="KW-0560">Oxidoreductase</keyword>
<accession>A0A7D9MDP5</accession>
<evidence type="ECO:0000256" key="3">
    <source>
        <dbReference type="ARBA" id="ARBA00022964"/>
    </source>
</evidence>
<dbReference type="GO" id="GO:0051213">
    <property type="term" value="F:dioxygenase activity"/>
    <property type="evidence" value="ECO:0007669"/>
    <property type="project" value="UniProtKB-KW"/>
</dbReference>
<evidence type="ECO:0000313" key="7">
    <source>
        <dbReference type="EMBL" id="CAB4044291.1"/>
    </source>
</evidence>
<feature type="domain" description="TauD/TfdA-like" evidence="6">
    <location>
        <begin position="41"/>
        <end position="298"/>
    </location>
</feature>
<evidence type="ECO:0000313" key="8">
    <source>
        <dbReference type="Proteomes" id="UP001152795"/>
    </source>
</evidence>
<gene>
    <name evidence="7" type="ORF">PACLA_8A032420</name>
</gene>
<evidence type="ECO:0000256" key="4">
    <source>
        <dbReference type="ARBA" id="ARBA00023002"/>
    </source>
</evidence>
<sequence length="320" mass="36334">MTRGYYFFGLMFVITSCEGLRNQQNVCPSLNAVLGTEINLHDLEENSGSYEAIIDAIKDTLVANGVVVIRNRTMNRVEQSNFTGNFGPVIVVPKSFEGKEAEPGLPAIQRVTNYFYNGTWNSGDDCYGCYWHKDGNFNSADYIASILYAERVAKLAKTTMFLDNCAAYDLIPPALRTRIQGTIFSVSVRDIPDFKDGTEEDFALYPDSARHPIFYTHPGSGRRCLYMTNTMVTLRPKSQDEMADLKKAWDIMITQAPKYHHYWTAGDVVIYDNLAVMHRAGEIRSGFSPRDPRMLFRTQYHISNTTRENNLVRQFSSSRS</sequence>
<dbReference type="PANTHER" id="PTHR43779:SF3">
    <property type="entry name" value="(3R)-3-[(CARBOXYMETHYL)AMINO]FATTY ACID OXYGENASE_DECARBOXYLASE"/>
    <property type="match status" value="1"/>
</dbReference>
<evidence type="ECO:0000256" key="2">
    <source>
        <dbReference type="ARBA" id="ARBA00022723"/>
    </source>
</evidence>
<protein>
    <submittedName>
        <fullName evidence="7">Family dioxygenase</fullName>
    </submittedName>
</protein>
<dbReference type="Proteomes" id="UP001152795">
    <property type="component" value="Unassembled WGS sequence"/>
</dbReference>
<keyword evidence="3 7" id="KW-0223">Dioxygenase</keyword>
<dbReference type="EMBL" id="CACRXK020034480">
    <property type="protein sequence ID" value="CAB4044291.1"/>
    <property type="molecule type" value="Genomic_DNA"/>
</dbReference>
<dbReference type="InterPro" id="IPR003819">
    <property type="entry name" value="TauD/TfdA-like"/>
</dbReference>
<evidence type="ECO:0000259" key="6">
    <source>
        <dbReference type="Pfam" id="PF02668"/>
    </source>
</evidence>
<dbReference type="OrthoDB" id="6017297at2759"/>
<reference evidence="7" key="1">
    <citation type="submission" date="2020-04" db="EMBL/GenBank/DDBJ databases">
        <authorList>
            <person name="Alioto T."/>
            <person name="Alioto T."/>
            <person name="Gomez Garrido J."/>
        </authorList>
    </citation>
    <scope>NUCLEOTIDE SEQUENCE</scope>
    <source>
        <strain evidence="7">A484AB</strain>
    </source>
</reference>
<dbReference type="GO" id="GO:0046872">
    <property type="term" value="F:metal ion binding"/>
    <property type="evidence" value="ECO:0007669"/>
    <property type="project" value="UniProtKB-KW"/>
</dbReference>
<comment type="similarity">
    <text evidence="1">Belongs to the TfdA dioxygenase family.</text>
</comment>
<keyword evidence="8" id="KW-1185">Reference proteome</keyword>
<evidence type="ECO:0000256" key="5">
    <source>
        <dbReference type="ARBA" id="ARBA00023004"/>
    </source>
</evidence>
<keyword evidence="2" id="KW-0479">Metal-binding</keyword>
<comment type="caution">
    <text evidence="7">The sequence shown here is derived from an EMBL/GenBank/DDBJ whole genome shotgun (WGS) entry which is preliminary data.</text>
</comment>
<dbReference type="Gene3D" id="3.60.130.10">
    <property type="entry name" value="Clavaminate synthase-like"/>
    <property type="match status" value="1"/>
</dbReference>